<protein>
    <submittedName>
        <fullName evidence="1">Uncharacterized protein</fullName>
    </submittedName>
</protein>
<dbReference type="PANTHER" id="PTHR12265">
    <property type="entry name" value="TRANSMEMBRANE PROTEIN 53"/>
    <property type="match status" value="1"/>
</dbReference>
<dbReference type="InterPro" id="IPR008547">
    <property type="entry name" value="DUF829_TMEM53"/>
</dbReference>
<dbReference type="Pfam" id="PF05705">
    <property type="entry name" value="DUF829"/>
    <property type="match status" value="1"/>
</dbReference>
<name>A0ABD2T3M3_9SOLN</name>
<proteinExistence type="predicted"/>
<organism evidence="1 2">
    <name type="scientific">Solanum stoloniferum</name>
    <dbReference type="NCBI Taxonomy" id="62892"/>
    <lineage>
        <taxon>Eukaryota</taxon>
        <taxon>Viridiplantae</taxon>
        <taxon>Streptophyta</taxon>
        <taxon>Embryophyta</taxon>
        <taxon>Tracheophyta</taxon>
        <taxon>Spermatophyta</taxon>
        <taxon>Magnoliopsida</taxon>
        <taxon>eudicotyledons</taxon>
        <taxon>Gunneridae</taxon>
        <taxon>Pentapetalae</taxon>
        <taxon>asterids</taxon>
        <taxon>lamiids</taxon>
        <taxon>Solanales</taxon>
        <taxon>Solanaceae</taxon>
        <taxon>Solanoideae</taxon>
        <taxon>Solaneae</taxon>
        <taxon>Solanum</taxon>
    </lineage>
</organism>
<dbReference type="PANTHER" id="PTHR12265:SF9">
    <property type="entry name" value="DUF829 DOMAIN PROTEIN"/>
    <property type="match status" value="1"/>
</dbReference>
<dbReference type="SUPFAM" id="SSF53474">
    <property type="entry name" value="alpha/beta-Hydrolases"/>
    <property type="match status" value="1"/>
</dbReference>
<comment type="caution">
    <text evidence="1">The sequence shown here is derived from an EMBL/GenBank/DDBJ whole genome shotgun (WGS) entry which is preliminary data.</text>
</comment>
<evidence type="ECO:0000313" key="1">
    <source>
        <dbReference type="EMBL" id="KAL3350625.1"/>
    </source>
</evidence>
<gene>
    <name evidence="1" type="ORF">AABB24_023183</name>
</gene>
<evidence type="ECO:0000313" key="2">
    <source>
        <dbReference type="Proteomes" id="UP001627284"/>
    </source>
</evidence>
<dbReference type="Proteomes" id="UP001627284">
    <property type="component" value="Unassembled WGS sequence"/>
</dbReference>
<accession>A0ABD2T3M3</accession>
<dbReference type="InterPro" id="IPR029058">
    <property type="entry name" value="AB_hydrolase_fold"/>
</dbReference>
<sequence>MCDIVPTTPPTFYLHLSLYFPIHLPPLDLVIGVFVLSAMSIDGGRFYWERNSDEKVKGIVIIFAWVSIQETELKSYVDLYASLGWSSIVCLADFATLYIPEKATSLAYSLLRELVKELRCRPCPVVVAALSGGSKACMYKFFKIVKGRSEARVNLEDSQLVINCISGQIYDSCPVDFTADFGTQFAVPPTILKFLGSTKLLSLVAKGFTSGLDALFITRFGSQRSEYWRTLYSSVSFGAPFLILCSENDDIAPYQSVCKFAHSLQDMGADIKMIMWKSSCHVGIYKSDPIQYSIAIDQLLAQATSVFTSRIKKLGERHGLDDMHDEISHMICDLQNAAADSNGSFRRVAGGPNDYFFLPSSSDRQNVSDSGFSSEERKDLPIWPNPSLSAHTVLGQILFDACVPKNVEGWDVKYTSSLKGQSFSSVRKHSPLNAIKNFRRSRL</sequence>
<reference evidence="1 2" key="1">
    <citation type="submission" date="2024-05" db="EMBL/GenBank/DDBJ databases">
        <title>De novo assembly of an allotetraploid wild potato.</title>
        <authorList>
            <person name="Hosaka A.J."/>
        </authorList>
    </citation>
    <scope>NUCLEOTIDE SEQUENCE [LARGE SCALE GENOMIC DNA]</scope>
    <source>
        <tissue evidence="1">Young leaves</tissue>
    </source>
</reference>
<dbReference type="EMBL" id="JBJKTR010000013">
    <property type="protein sequence ID" value="KAL3350625.1"/>
    <property type="molecule type" value="Genomic_DNA"/>
</dbReference>
<dbReference type="AlphaFoldDB" id="A0ABD2T3M3"/>
<keyword evidence="2" id="KW-1185">Reference proteome</keyword>